<evidence type="ECO:0000256" key="1">
    <source>
        <dbReference type="ARBA" id="ARBA00009023"/>
    </source>
</evidence>
<keyword evidence="7" id="KW-1185">Reference proteome</keyword>
<feature type="signal peptide" evidence="5">
    <location>
        <begin position="1"/>
        <end position="22"/>
    </location>
</feature>
<keyword evidence="6" id="KW-0675">Receptor</keyword>
<evidence type="ECO:0000256" key="5">
    <source>
        <dbReference type="SAM" id="SignalP"/>
    </source>
</evidence>
<dbReference type="Gene3D" id="3.40.190.170">
    <property type="entry name" value="Bacterial extracellular solute-binding protein, family 7"/>
    <property type="match status" value="1"/>
</dbReference>
<dbReference type="PROSITE" id="PS51257">
    <property type="entry name" value="PROKAR_LIPOPROTEIN"/>
    <property type="match status" value="1"/>
</dbReference>
<dbReference type="STRING" id="550447.SAMN05428946_1041"/>
<dbReference type="AlphaFoldDB" id="A0A1U7PLH3"/>
<dbReference type="PANTHER" id="PTHR33376">
    <property type="match status" value="1"/>
</dbReference>
<keyword evidence="4" id="KW-0175">Coiled coil</keyword>
<dbReference type="PIRSF" id="PIRSF006470">
    <property type="entry name" value="DctB"/>
    <property type="match status" value="1"/>
</dbReference>
<keyword evidence="2" id="KW-0813">Transport</keyword>
<feature type="chain" id="PRO_5039559578" evidence="5">
    <location>
        <begin position="23"/>
        <end position="339"/>
    </location>
</feature>
<evidence type="ECO:0000256" key="3">
    <source>
        <dbReference type="ARBA" id="ARBA00022729"/>
    </source>
</evidence>
<keyword evidence="3 5" id="KW-0732">Signal</keyword>
<name>A0A1U7PLH3_9BACI</name>
<protein>
    <submittedName>
        <fullName evidence="6">Tripartite ATP-independent transporter solute receptor, DctP family</fullName>
    </submittedName>
</protein>
<feature type="coiled-coil region" evidence="4">
    <location>
        <begin position="261"/>
        <end position="295"/>
    </location>
</feature>
<dbReference type="EMBL" id="FTPL01000001">
    <property type="protein sequence ID" value="SIT74029.1"/>
    <property type="molecule type" value="Genomic_DNA"/>
</dbReference>
<dbReference type="RefSeq" id="WP_076757261.1">
    <property type="nucleotide sequence ID" value="NZ_FTPL01000001.1"/>
</dbReference>
<dbReference type="InterPro" id="IPR018389">
    <property type="entry name" value="DctP_fam"/>
</dbReference>
<organism evidence="6 7">
    <name type="scientific">Edaphobacillus lindanitolerans</name>
    <dbReference type="NCBI Taxonomy" id="550447"/>
    <lineage>
        <taxon>Bacteria</taxon>
        <taxon>Bacillati</taxon>
        <taxon>Bacillota</taxon>
        <taxon>Bacilli</taxon>
        <taxon>Bacillales</taxon>
        <taxon>Bacillaceae</taxon>
        <taxon>Edaphobacillus</taxon>
    </lineage>
</organism>
<dbReference type="Proteomes" id="UP000187550">
    <property type="component" value="Unassembled WGS sequence"/>
</dbReference>
<sequence>MRITKLHAGLAAVCLSAAMLVAGCGDSDKAEAEGEQVKLQLGHAMSEGTPAADLIEEMAKNVEEQTDGRVKFDVFPNSQLGSETEMLEQVQMGTMESAAIMVGTMQSLDMKMAIEDLPYMWKDIDHARAAYDGEFGEYLAGVMEEQDLKQIGYLEWGYRHITNNKKPIVKPEDMKGLKIRVAESSLRIDAFEQLGALPTSMAFSEVYGALQQGVLDAQENPLANIVAPKFDEVQDYLSLTGHFYNTVMLVVNNGAWDKISLEDQEIVLKEAERISKEVREKNDEMQEEYLKTLEERGMEINDDVDTSAFRDAMLPVYDKWEEKHFGQELMDIYREASGW</sequence>
<reference evidence="7" key="1">
    <citation type="submission" date="2017-01" db="EMBL/GenBank/DDBJ databases">
        <authorList>
            <person name="Varghese N."/>
            <person name="Submissions S."/>
        </authorList>
    </citation>
    <scope>NUCLEOTIDE SEQUENCE [LARGE SCALE GENOMIC DNA]</scope>
    <source>
        <strain evidence="7">MNA4</strain>
    </source>
</reference>
<evidence type="ECO:0000256" key="4">
    <source>
        <dbReference type="SAM" id="Coils"/>
    </source>
</evidence>
<dbReference type="GO" id="GO:0055085">
    <property type="term" value="P:transmembrane transport"/>
    <property type="evidence" value="ECO:0007669"/>
    <property type="project" value="InterPro"/>
</dbReference>
<dbReference type="InterPro" id="IPR004682">
    <property type="entry name" value="TRAP_DctP"/>
</dbReference>
<dbReference type="NCBIfam" id="NF037995">
    <property type="entry name" value="TRAP_S1"/>
    <property type="match status" value="1"/>
</dbReference>
<proteinExistence type="inferred from homology"/>
<gene>
    <name evidence="6" type="ORF">SAMN05428946_1041</name>
</gene>
<evidence type="ECO:0000313" key="7">
    <source>
        <dbReference type="Proteomes" id="UP000187550"/>
    </source>
</evidence>
<dbReference type="Pfam" id="PF03480">
    <property type="entry name" value="DctP"/>
    <property type="match status" value="1"/>
</dbReference>
<dbReference type="InterPro" id="IPR038404">
    <property type="entry name" value="TRAP_DctP_sf"/>
</dbReference>
<dbReference type="CDD" id="cd13676">
    <property type="entry name" value="PBP2_TRAP_DctP2_like"/>
    <property type="match status" value="1"/>
</dbReference>
<dbReference type="PANTHER" id="PTHR33376:SF7">
    <property type="entry name" value="C4-DICARBOXYLATE-BINDING PROTEIN DCTB"/>
    <property type="match status" value="1"/>
</dbReference>
<evidence type="ECO:0000256" key="2">
    <source>
        <dbReference type="ARBA" id="ARBA00022448"/>
    </source>
</evidence>
<dbReference type="GO" id="GO:0030288">
    <property type="term" value="C:outer membrane-bounded periplasmic space"/>
    <property type="evidence" value="ECO:0007669"/>
    <property type="project" value="InterPro"/>
</dbReference>
<evidence type="ECO:0000313" key="6">
    <source>
        <dbReference type="EMBL" id="SIT74029.1"/>
    </source>
</evidence>
<dbReference type="NCBIfam" id="TIGR00787">
    <property type="entry name" value="dctP"/>
    <property type="match status" value="1"/>
</dbReference>
<comment type="similarity">
    <text evidence="1">Belongs to the bacterial solute-binding protein 7 family.</text>
</comment>
<accession>A0A1U7PLH3</accession>